<comment type="caution">
    <text evidence="1">The sequence shown here is derived from an EMBL/GenBank/DDBJ whole genome shotgun (WGS) entry which is preliminary data.</text>
</comment>
<organism evidence="1 2">
    <name type="scientific">Ancylostoma ceylanicum</name>
    <dbReference type="NCBI Taxonomy" id="53326"/>
    <lineage>
        <taxon>Eukaryota</taxon>
        <taxon>Metazoa</taxon>
        <taxon>Ecdysozoa</taxon>
        <taxon>Nematoda</taxon>
        <taxon>Chromadorea</taxon>
        <taxon>Rhabditida</taxon>
        <taxon>Rhabditina</taxon>
        <taxon>Rhabditomorpha</taxon>
        <taxon>Strongyloidea</taxon>
        <taxon>Ancylostomatidae</taxon>
        <taxon>Ancylostomatinae</taxon>
        <taxon>Ancylostoma</taxon>
    </lineage>
</organism>
<dbReference type="Proteomes" id="UP000024635">
    <property type="component" value="Unassembled WGS sequence"/>
</dbReference>
<protein>
    <submittedName>
        <fullName evidence="1">Uncharacterized protein</fullName>
    </submittedName>
</protein>
<dbReference type="AlphaFoldDB" id="A0A016UEJ2"/>
<dbReference type="EMBL" id="JARK01001381">
    <property type="protein sequence ID" value="EYC13018.1"/>
    <property type="molecule type" value="Genomic_DNA"/>
</dbReference>
<gene>
    <name evidence="1" type="primary">Acey_s0045.g1219</name>
    <name evidence="1" type="ORF">Y032_0045g1219</name>
</gene>
<keyword evidence="2" id="KW-1185">Reference proteome</keyword>
<evidence type="ECO:0000313" key="1">
    <source>
        <dbReference type="EMBL" id="EYC13018.1"/>
    </source>
</evidence>
<accession>A0A016UEJ2</accession>
<evidence type="ECO:0000313" key="2">
    <source>
        <dbReference type="Proteomes" id="UP000024635"/>
    </source>
</evidence>
<name>A0A016UEJ2_9BILA</name>
<reference evidence="2" key="1">
    <citation type="journal article" date="2015" name="Nat. Genet.">
        <title>The genome and transcriptome of the zoonotic hookworm Ancylostoma ceylanicum identify infection-specific gene families.</title>
        <authorList>
            <person name="Schwarz E.M."/>
            <person name="Hu Y."/>
            <person name="Antoshechkin I."/>
            <person name="Miller M.M."/>
            <person name="Sternberg P.W."/>
            <person name="Aroian R.V."/>
        </authorList>
    </citation>
    <scope>NUCLEOTIDE SEQUENCE</scope>
    <source>
        <strain evidence="2">HY135</strain>
    </source>
</reference>
<sequence length="177" mass="19901">MSAGRPHWFTCIIVIVSTKPTNLNSLTILAHNFCANGAFRIVALRYAAKRFDGCTQLTTVLLNSSINEFICRNDAVTISCKRRSSAENFGVVPLYIWAVSERHARKSDEFIHVNLQTGVSLSWLFTIDSTVQISFTQIRGDFSLILYISGASLYSTTQQNASMIYLFVFYFIDCLSD</sequence>
<proteinExistence type="predicted"/>